<proteinExistence type="predicted"/>
<dbReference type="GO" id="GO:0009507">
    <property type="term" value="C:chloroplast"/>
    <property type="evidence" value="ECO:0007669"/>
    <property type="project" value="TreeGrafter"/>
</dbReference>
<accession>A0A7S2Y0Z0</accession>
<dbReference type="Pfam" id="PF13174">
    <property type="entry name" value="TPR_6"/>
    <property type="match status" value="1"/>
</dbReference>
<protein>
    <submittedName>
        <fullName evidence="2">Uncharacterized protein</fullName>
    </submittedName>
</protein>
<reference evidence="2" key="1">
    <citation type="submission" date="2021-01" db="EMBL/GenBank/DDBJ databases">
        <authorList>
            <person name="Corre E."/>
            <person name="Pelletier E."/>
            <person name="Niang G."/>
            <person name="Scheremetjew M."/>
            <person name="Finn R."/>
            <person name="Kale V."/>
            <person name="Holt S."/>
            <person name="Cochrane G."/>
            <person name="Meng A."/>
            <person name="Brown T."/>
            <person name="Cohen L."/>
        </authorList>
    </citation>
    <scope>NUCLEOTIDE SEQUENCE</scope>
    <source>
        <strain evidence="2">CCMP1661</strain>
    </source>
</reference>
<dbReference type="PANTHER" id="PTHR47908">
    <property type="match status" value="1"/>
</dbReference>
<dbReference type="EMBL" id="HBHR01024075">
    <property type="protein sequence ID" value="CAD9875527.1"/>
    <property type="molecule type" value="Transcribed_RNA"/>
</dbReference>
<organism evidence="2">
    <name type="scientific">Fibrocapsa japonica</name>
    <dbReference type="NCBI Taxonomy" id="94617"/>
    <lineage>
        <taxon>Eukaryota</taxon>
        <taxon>Sar</taxon>
        <taxon>Stramenopiles</taxon>
        <taxon>Ochrophyta</taxon>
        <taxon>Raphidophyceae</taxon>
        <taxon>Chattonellales</taxon>
        <taxon>Chattonellaceae</taxon>
        <taxon>Fibrocapsa</taxon>
    </lineage>
</organism>
<sequence>MKLISCCVLLSLAARSGRSFKAASFSASGVQLCRHGIASQTHTLTQVQSTTAASADSSEADVWASLDAVQTEIRKQNQIAAEMIKLGQVDDALKAYNKIIGLQENTYLFKRGVLLFLTGKYEDALKQFNRDKELWETRFEDSGTEEAIWILACMKRMGMEVTPDKVPRLELEENRVVFNAMYKLFAGEDSEAQVIEAVKVKQGTSLEYLGQYYLGLWHESLGNVEQAKAYYQNCFENPGLDKNQDIWYYITKCTLSGLQE</sequence>
<name>A0A7S2Y0Z0_9STRA</name>
<dbReference type="InterPro" id="IPR011990">
    <property type="entry name" value="TPR-like_helical_dom_sf"/>
</dbReference>
<dbReference type="PANTHER" id="PTHR47908:SF2">
    <property type="entry name" value="TETRATRICOPEPTIDE REPEAT (TPR)-LIKE SUPERFAMILY PROTEIN"/>
    <property type="match status" value="1"/>
</dbReference>
<evidence type="ECO:0000313" key="2">
    <source>
        <dbReference type="EMBL" id="CAD9875527.1"/>
    </source>
</evidence>
<feature type="chain" id="PRO_5030943460" evidence="1">
    <location>
        <begin position="20"/>
        <end position="260"/>
    </location>
</feature>
<feature type="signal peptide" evidence="1">
    <location>
        <begin position="1"/>
        <end position="19"/>
    </location>
</feature>
<evidence type="ECO:0000256" key="1">
    <source>
        <dbReference type="SAM" id="SignalP"/>
    </source>
</evidence>
<dbReference type="Gene3D" id="1.25.40.10">
    <property type="entry name" value="Tetratricopeptide repeat domain"/>
    <property type="match status" value="1"/>
</dbReference>
<gene>
    <name evidence="2" type="ORF">FJAP1339_LOCUS12395</name>
</gene>
<dbReference type="SUPFAM" id="SSF48452">
    <property type="entry name" value="TPR-like"/>
    <property type="match status" value="1"/>
</dbReference>
<keyword evidence="1" id="KW-0732">Signal</keyword>
<dbReference type="AlphaFoldDB" id="A0A7S2Y0Z0"/>
<dbReference type="InterPro" id="IPR019734">
    <property type="entry name" value="TPR_rpt"/>
</dbReference>